<accession>D4B142</accession>
<name>D4B142_ARTBC</name>
<dbReference type="EMBL" id="ABSU01000025">
    <property type="protein sequence ID" value="EFE30977.1"/>
    <property type="molecule type" value="Genomic_DNA"/>
</dbReference>
<proteinExistence type="predicted"/>
<dbReference type="AlphaFoldDB" id="D4B142"/>
<evidence type="ECO:0000313" key="3">
    <source>
        <dbReference type="Proteomes" id="UP000008866"/>
    </source>
</evidence>
<evidence type="ECO:0000313" key="2">
    <source>
        <dbReference type="EMBL" id="EFE30977.1"/>
    </source>
</evidence>
<dbReference type="KEGG" id="abe:ARB_02171"/>
<dbReference type="RefSeq" id="XP_003011617.1">
    <property type="nucleotide sequence ID" value="XM_003011571.1"/>
</dbReference>
<dbReference type="HOGENOM" id="CLU_3142738_0_0_1"/>
<comment type="caution">
    <text evidence="2">The sequence shown here is derived from an EMBL/GenBank/DDBJ whole genome shotgun (WGS) entry which is preliminary data.</text>
</comment>
<feature type="compositionally biased region" description="Polar residues" evidence="1">
    <location>
        <begin position="29"/>
        <end position="42"/>
    </location>
</feature>
<feature type="region of interest" description="Disordered" evidence="1">
    <location>
        <begin position="1"/>
        <end position="49"/>
    </location>
</feature>
<reference evidence="3" key="1">
    <citation type="journal article" date="2011" name="Genome Biol.">
        <title>Comparative and functional genomics provide insights into the pathogenicity of dermatophytic fungi.</title>
        <authorList>
            <person name="Burmester A."/>
            <person name="Shelest E."/>
            <person name="Gloeckner G."/>
            <person name="Heddergott C."/>
            <person name="Schindler S."/>
            <person name="Staib P."/>
            <person name="Heidel A."/>
            <person name="Felder M."/>
            <person name="Petzold A."/>
            <person name="Szafranski K."/>
            <person name="Feuermann M."/>
            <person name="Pedruzzi I."/>
            <person name="Priebe S."/>
            <person name="Groth M."/>
            <person name="Winkler R."/>
            <person name="Li W."/>
            <person name="Kniemeyer O."/>
            <person name="Schroeckh V."/>
            <person name="Hertweck C."/>
            <person name="Hube B."/>
            <person name="White T.C."/>
            <person name="Platzer M."/>
            <person name="Guthke R."/>
            <person name="Heitman J."/>
            <person name="Woestemeyer J."/>
            <person name="Zipfel P.F."/>
            <person name="Monod M."/>
            <person name="Brakhage A.A."/>
        </authorList>
    </citation>
    <scope>NUCLEOTIDE SEQUENCE [LARGE SCALE GENOMIC DNA]</scope>
    <source>
        <strain evidence="3">ATCC MYA-4681 / CBS 112371</strain>
    </source>
</reference>
<dbReference type="Proteomes" id="UP000008866">
    <property type="component" value="Unassembled WGS sequence"/>
</dbReference>
<evidence type="ECO:0000256" key="1">
    <source>
        <dbReference type="SAM" id="MobiDB-lite"/>
    </source>
</evidence>
<feature type="compositionally biased region" description="Acidic residues" evidence="1">
    <location>
        <begin position="14"/>
        <end position="26"/>
    </location>
</feature>
<protein>
    <submittedName>
        <fullName evidence="2">Uncharacterized protein</fullName>
    </submittedName>
</protein>
<sequence length="49" mass="5130">MKMEMEIRHAAGGEEADDGAGSEPDDVNTRTTANENPQNGADAQSAALR</sequence>
<organism evidence="2 3">
    <name type="scientific">Arthroderma benhamiae (strain ATCC MYA-4681 / CBS 112371)</name>
    <name type="common">Trichophyton mentagrophytes</name>
    <dbReference type="NCBI Taxonomy" id="663331"/>
    <lineage>
        <taxon>Eukaryota</taxon>
        <taxon>Fungi</taxon>
        <taxon>Dikarya</taxon>
        <taxon>Ascomycota</taxon>
        <taxon>Pezizomycotina</taxon>
        <taxon>Eurotiomycetes</taxon>
        <taxon>Eurotiomycetidae</taxon>
        <taxon>Onygenales</taxon>
        <taxon>Arthrodermataceae</taxon>
        <taxon>Trichophyton</taxon>
    </lineage>
</organism>
<keyword evidence="3" id="KW-1185">Reference proteome</keyword>
<dbReference type="GeneID" id="9523388"/>
<feature type="compositionally biased region" description="Basic and acidic residues" evidence="1">
    <location>
        <begin position="1"/>
        <end position="12"/>
    </location>
</feature>
<gene>
    <name evidence="2" type="ORF">ARB_02171</name>
</gene>